<evidence type="ECO:0000313" key="2">
    <source>
        <dbReference type="EMBL" id="GEB61807.1"/>
    </source>
</evidence>
<proteinExistence type="predicted"/>
<protein>
    <submittedName>
        <fullName evidence="2">Esterase</fullName>
    </submittedName>
</protein>
<name>A0A4Y3RYE1_9ACTN</name>
<organism evidence="2 3">
    <name type="scientific">Streptomyces gardneri</name>
    <dbReference type="NCBI Taxonomy" id="66892"/>
    <lineage>
        <taxon>Bacteria</taxon>
        <taxon>Bacillati</taxon>
        <taxon>Actinomycetota</taxon>
        <taxon>Actinomycetes</taxon>
        <taxon>Kitasatosporales</taxon>
        <taxon>Streptomycetaceae</taxon>
        <taxon>Streptomyces</taxon>
    </lineage>
</organism>
<dbReference type="SUPFAM" id="SSF56601">
    <property type="entry name" value="beta-lactamase/transpeptidase-like"/>
    <property type="match status" value="1"/>
</dbReference>
<evidence type="ECO:0000313" key="3">
    <source>
        <dbReference type="Proteomes" id="UP000315226"/>
    </source>
</evidence>
<dbReference type="PANTHER" id="PTHR43283">
    <property type="entry name" value="BETA-LACTAMASE-RELATED"/>
    <property type="match status" value="1"/>
</dbReference>
<evidence type="ECO:0000259" key="1">
    <source>
        <dbReference type="Pfam" id="PF00144"/>
    </source>
</evidence>
<gene>
    <name evidence="2" type="ORF">SGA01_74120</name>
</gene>
<dbReference type="InterPro" id="IPR050789">
    <property type="entry name" value="Diverse_Enzym_Activities"/>
</dbReference>
<dbReference type="AlphaFoldDB" id="A0A4Y3RYE1"/>
<dbReference type="InterPro" id="IPR012338">
    <property type="entry name" value="Beta-lactam/transpept-like"/>
</dbReference>
<dbReference type="EMBL" id="BJMN01000067">
    <property type="protein sequence ID" value="GEB61807.1"/>
    <property type="molecule type" value="Genomic_DNA"/>
</dbReference>
<dbReference type="RefSeq" id="WP_141302411.1">
    <property type="nucleotide sequence ID" value="NZ_BJMN01000067.1"/>
</dbReference>
<comment type="caution">
    <text evidence="2">The sequence shown here is derived from an EMBL/GenBank/DDBJ whole genome shotgun (WGS) entry which is preliminary data.</text>
</comment>
<feature type="domain" description="Beta-lactamase-related" evidence="1">
    <location>
        <begin position="12"/>
        <end position="319"/>
    </location>
</feature>
<reference evidence="2 3" key="1">
    <citation type="submission" date="2019-06" db="EMBL/GenBank/DDBJ databases">
        <title>Whole genome shotgun sequence of Streptomyces gardneri NBRC 12865.</title>
        <authorList>
            <person name="Hosoyama A."/>
            <person name="Uohara A."/>
            <person name="Ohji S."/>
            <person name="Ichikawa N."/>
        </authorList>
    </citation>
    <scope>NUCLEOTIDE SEQUENCE [LARGE SCALE GENOMIC DNA]</scope>
    <source>
        <strain evidence="2 3">NBRC 12865</strain>
    </source>
</reference>
<dbReference type="Proteomes" id="UP000315226">
    <property type="component" value="Unassembled WGS sequence"/>
</dbReference>
<dbReference type="InterPro" id="IPR001466">
    <property type="entry name" value="Beta-lactam-related"/>
</dbReference>
<dbReference type="Gene3D" id="3.40.710.10">
    <property type="entry name" value="DD-peptidase/beta-lactamase superfamily"/>
    <property type="match status" value="1"/>
</dbReference>
<keyword evidence="3" id="KW-1185">Reference proteome</keyword>
<dbReference type="Pfam" id="PF00144">
    <property type="entry name" value="Beta-lactamase"/>
    <property type="match status" value="1"/>
</dbReference>
<dbReference type="OrthoDB" id="4115788at2"/>
<accession>A0A4Y3RYE1</accession>
<sequence length="339" mass="36043">MSPYEPAARIRALLEKWAARRVVLGAQVFHRHGGEVNEIAVGEAAPGVTATPDVVGRVYCANKSVLAVAAGVASREGLIGLDDPVARFFGDCAPSMSAVTVADLLGHTSGLPTALHKSTGSLEERARRIVASGSRQSGPARYNAQSAAAVLGSVLERAYGLPLADVVDEKVARPLALRDLALVPRPHQQYVPLHRRDGGMRFVPVVDEDLGLHPANPGQAGVSTASDLGRLHADVVDSLRGEGKLLDRPAAERLCAMNATVQLHDLGARSWGLGVQRDLHQGILGEGWSPRTFGHIGTSPRRIVVLHAADPESGRVMVLRLFSVAETNDRCVRELTALR</sequence>